<dbReference type="PANTHER" id="PTHR46173">
    <property type="entry name" value="CCA TRNA NUCLEOTIDYLTRANSFERASE 1, MITOCHONDRIAL"/>
    <property type="match status" value="1"/>
</dbReference>
<evidence type="ECO:0000313" key="10">
    <source>
        <dbReference type="EMBL" id="PJE64182.1"/>
    </source>
</evidence>
<dbReference type="InterPro" id="IPR032828">
    <property type="entry name" value="PolyA_RNA-bd"/>
</dbReference>
<evidence type="ECO:0000256" key="4">
    <source>
        <dbReference type="ARBA" id="ARBA00022695"/>
    </source>
</evidence>
<keyword evidence="7" id="KW-0460">Magnesium</keyword>
<dbReference type="Proteomes" id="UP000229098">
    <property type="component" value="Unassembled WGS sequence"/>
</dbReference>
<dbReference type="AlphaFoldDB" id="A0A2M8KWA0"/>
<organism evidence="10 11">
    <name type="scientific">Candidatus Ryanbacteria bacterium CG10_big_fil_rev_8_21_14_0_10_43_42</name>
    <dbReference type="NCBI Taxonomy" id="1974864"/>
    <lineage>
        <taxon>Bacteria</taxon>
        <taxon>Candidatus Ryaniibacteriota</taxon>
    </lineage>
</organism>
<keyword evidence="3" id="KW-0819">tRNA processing</keyword>
<keyword evidence="2 8" id="KW-0808">Transferase</keyword>
<reference evidence="11" key="1">
    <citation type="submission" date="2017-09" db="EMBL/GenBank/DDBJ databases">
        <title>Depth-based differentiation of microbial function through sediment-hosted aquifers and enrichment of novel symbionts in the deep terrestrial subsurface.</title>
        <authorList>
            <person name="Probst A.J."/>
            <person name="Ladd B."/>
            <person name="Jarett J.K."/>
            <person name="Geller-Mcgrath D.E."/>
            <person name="Sieber C.M.K."/>
            <person name="Emerson J.B."/>
            <person name="Anantharaman K."/>
            <person name="Thomas B.C."/>
            <person name="Malmstrom R."/>
            <person name="Stieglmeier M."/>
            <person name="Klingl A."/>
            <person name="Woyke T."/>
            <person name="Ryan C.M."/>
            <person name="Banfield J.F."/>
        </authorList>
    </citation>
    <scope>NUCLEOTIDE SEQUENCE [LARGE SCALE GENOMIC DNA]</scope>
</reference>
<comment type="similarity">
    <text evidence="8">Belongs to the tRNA nucleotidyltransferase/poly(A) polymerase family.</text>
</comment>
<dbReference type="GO" id="GO:0016779">
    <property type="term" value="F:nucleotidyltransferase activity"/>
    <property type="evidence" value="ECO:0007669"/>
    <property type="project" value="UniProtKB-KW"/>
</dbReference>
<dbReference type="InterPro" id="IPR003607">
    <property type="entry name" value="HD/PDEase_dom"/>
</dbReference>
<dbReference type="GO" id="GO:0008033">
    <property type="term" value="P:tRNA processing"/>
    <property type="evidence" value="ECO:0007669"/>
    <property type="project" value="UniProtKB-KW"/>
</dbReference>
<dbReference type="GO" id="GO:0000166">
    <property type="term" value="F:nucleotide binding"/>
    <property type="evidence" value="ECO:0007669"/>
    <property type="project" value="UniProtKB-KW"/>
</dbReference>
<dbReference type="InterPro" id="IPR043519">
    <property type="entry name" value="NT_sf"/>
</dbReference>
<evidence type="ECO:0000256" key="2">
    <source>
        <dbReference type="ARBA" id="ARBA00022679"/>
    </source>
</evidence>
<dbReference type="CDD" id="cd05398">
    <property type="entry name" value="NT_ClassII-CCAase"/>
    <property type="match status" value="1"/>
</dbReference>
<evidence type="ECO:0000256" key="6">
    <source>
        <dbReference type="ARBA" id="ARBA00022741"/>
    </source>
</evidence>
<dbReference type="NCBIfam" id="TIGR00277">
    <property type="entry name" value="HDIG"/>
    <property type="match status" value="1"/>
</dbReference>
<name>A0A2M8KWA0_9BACT</name>
<dbReference type="EMBL" id="PFEF01000008">
    <property type="protein sequence ID" value="PJE64182.1"/>
    <property type="molecule type" value="Genomic_DNA"/>
</dbReference>
<dbReference type="Gene3D" id="1.10.246.80">
    <property type="match status" value="1"/>
</dbReference>
<evidence type="ECO:0000259" key="9">
    <source>
        <dbReference type="PROSITE" id="PS51831"/>
    </source>
</evidence>
<protein>
    <recommendedName>
        <fullName evidence="9">HD domain-containing protein</fullName>
    </recommendedName>
</protein>
<comment type="cofactor">
    <cofactor evidence="1">
        <name>Mg(2+)</name>
        <dbReference type="ChEBI" id="CHEBI:18420"/>
    </cofactor>
</comment>
<dbReference type="InterPro" id="IPR006675">
    <property type="entry name" value="HDIG_dom"/>
</dbReference>
<evidence type="ECO:0000256" key="5">
    <source>
        <dbReference type="ARBA" id="ARBA00022723"/>
    </source>
</evidence>
<dbReference type="InterPro" id="IPR006674">
    <property type="entry name" value="HD_domain"/>
</dbReference>
<dbReference type="GO" id="GO:0046872">
    <property type="term" value="F:metal ion binding"/>
    <property type="evidence" value="ECO:0007669"/>
    <property type="project" value="UniProtKB-KW"/>
</dbReference>
<keyword evidence="8" id="KW-0694">RNA-binding</keyword>
<dbReference type="InterPro" id="IPR050264">
    <property type="entry name" value="Bact_CCA-adding_enz_type3_sf"/>
</dbReference>
<sequence>MKFPPLPIEVVNTGVILVGAGFDAYIVGGCVRDLLLGRTPSDWDITTNARPEDIQHLFPKDSFYENNFGTVTVVTESKKDSLKHIEITPYRAETTYSDRRHPDAVTFSNTLREDLKRRDFTINAMAVRLTADDQNQTDSEVIDMFDGIKDLEDRLVRAVGRPQERFSEDALRLMRAVRLAVQLDFDIDLDSARAITVNADLLQHVSRERIQSELTKLMMADAPARGFEIMRELNILTYVMPELLEGYGVGQNLHHIYTVWEHNLRALTHAAEEGWPFDVRMAALLHDVAKPRTKHGEGTYSTFYGHDVVGARMTKVILNRLMYPKQYVEKVTKLVRYHLFYYNVDEVTESSVRRLIMKVGVEDMEDLIRVRICDRIGSGVPKAEPYKIRHFRFLVEKLSRDPVSVGMLKIRGDDVIRITDIEPGPRIGFLLKILLEDVLDDPALNTKDYLEKRVKELGEMSDAELKKLADEAKKKADAVEEGAVGTIKKKHWVK</sequence>
<dbReference type="Pfam" id="PF01743">
    <property type="entry name" value="PolyA_pol"/>
    <property type="match status" value="1"/>
</dbReference>
<feature type="domain" description="HD" evidence="9">
    <location>
        <begin position="259"/>
        <end position="370"/>
    </location>
</feature>
<dbReference type="Pfam" id="PF12627">
    <property type="entry name" value="PolyA_pol_RNAbd"/>
    <property type="match status" value="1"/>
</dbReference>
<gene>
    <name evidence="10" type="ORF">COU90_03725</name>
</gene>
<evidence type="ECO:0000256" key="8">
    <source>
        <dbReference type="RuleBase" id="RU003953"/>
    </source>
</evidence>
<accession>A0A2M8KWA0</accession>
<comment type="caution">
    <text evidence="10">The sequence shown here is derived from an EMBL/GenBank/DDBJ whole genome shotgun (WGS) entry which is preliminary data.</text>
</comment>
<keyword evidence="4" id="KW-0548">Nucleotidyltransferase</keyword>
<evidence type="ECO:0000256" key="3">
    <source>
        <dbReference type="ARBA" id="ARBA00022694"/>
    </source>
</evidence>
<dbReference type="PROSITE" id="PS51831">
    <property type="entry name" value="HD"/>
    <property type="match status" value="1"/>
</dbReference>
<dbReference type="Pfam" id="PF01966">
    <property type="entry name" value="HD"/>
    <property type="match status" value="1"/>
</dbReference>
<dbReference type="Gene3D" id="3.30.460.10">
    <property type="entry name" value="Beta Polymerase, domain 2"/>
    <property type="match status" value="1"/>
</dbReference>
<evidence type="ECO:0000256" key="1">
    <source>
        <dbReference type="ARBA" id="ARBA00001946"/>
    </source>
</evidence>
<dbReference type="SMART" id="SM00471">
    <property type="entry name" value="HDc"/>
    <property type="match status" value="1"/>
</dbReference>
<dbReference type="Gene3D" id="1.10.3090.10">
    <property type="entry name" value="cca-adding enzyme, domain 2"/>
    <property type="match status" value="1"/>
</dbReference>
<keyword evidence="6" id="KW-0547">Nucleotide-binding</keyword>
<keyword evidence="5" id="KW-0479">Metal-binding</keyword>
<proteinExistence type="inferred from homology"/>
<dbReference type="CDD" id="cd00077">
    <property type="entry name" value="HDc"/>
    <property type="match status" value="1"/>
</dbReference>
<dbReference type="InterPro" id="IPR002646">
    <property type="entry name" value="PolA_pol_head_dom"/>
</dbReference>
<dbReference type="PANTHER" id="PTHR46173:SF1">
    <property type="entry name" value="CCA TRNA NUCLEOTIDYLTRANSFERASE 1, MITOCHONDRIAL"/>
    <property type="match status" value="1"/>
</dbReference>
<dbReference type="SUPFAM" id="SSF81301">
    <property type="entry name" value="Nucleotidyltransferase"/>
    <property type="match status" value="1"/>
</dbReference>
<dbReference type="GO" id="GO:0000049">
    <property type="term" value="F:tRNA binding"/>
    <property type="evidence" value="ECO:0007669"/>
    <property type="project" value="TreeGrafter"/>
</dbReference>
<evidence type="ECO:0000313" key="11">
    <source>
        <dbReference type="Proteomes" id="UP000229098"/>
    </source>
</evidence>
<dbReference type="SUPFAM" id="SSF81891">
    <property type="entry name" value="Poly A polymerase C-terminal region-like"/>
    <property type="match status" value="1"/>
</dbReference>
<evidence type="ECO:0000256" key="7">
    <source>
        <dbReference type="ARBA" id="ARBA00022842"/>
    </source>
</evidence>